<evidence type="ECO:0000256" key="15">
    <source>
        <dbReference type="PIRSR" id="PIRSR601233-3"/>
    </source>
</evidence>
<reference evidence="16 17" key="1">
    <citation type="journal article" date="2015" name="Int. J. Syst. Evol. Microbiol.">
        <title>Burkholderia monticola sp. nov., isolated from mountain soil.</title>
        <authorList>
            <person name="Baek I."/>
            <person name="Seo B."/>
            <person name="Lee I."/>
            <person name="Yi H."/>
            <person name="Chun J."/>
        </authorList>
    </citation>
    <scope>NUCLEOTIDE SEQUENCE [LARGE SCALE GENOMIC DNA]</scope>
    <source>
        <strain evidence="16 17">JC2948</strain>
    </source>
</reference>
<protein>
    <recommendedName>
        <fullName evidence="10">3'-phosphate/5'-hydroxy nucleic acid ligase</fullName>
        <ecNumber evidence="3">6.5.1.8</ecNumber>
    </recommendedName>
    <alternativeName>
        <fullName evidence="10">3'-phosphate/5'-hydroxy nucleic acid ligase</fullName>
    </alternativeName>
</protein>
<evidence type="ECO:0000256" key="11">
    <source>
        <dbReference type="ARBA" id="ARBA00047746"/>
    </source>
</evidence>
<keyword evidence="9 15" id="KW-0464">Manganese</keyword>
<evidence type="ECO:0000256" key="12">
    <source>
        <dbReference type="ARBA" id="ARBA00049514"/>
    </source>
</evidence>
<keyword evidence="5 15" id="KW-0479">Metal-binding</keyword>
<evidence type="ECO:0000256" key="1">
    <source>
        <dbReference type="ARBA" id="ARBA00008071"/>
    </source>
</evidence>
<evidence type="ECO:0000256" key="4">
    <source>
        <dbReference type="ARBA" id="ARBA00022598"/>
    </source>
</evidence>
<dbReference type="PANTHER" id="PTHR43749:SF2">
    <property type="entry name" value="RNA-SPLICING LIGASE RTCB"/>
    <property type="match status" value="1"/>
</dbReference>
<feature type="binding site" evidence="15">
    <location>
        <position position="79"/>
    </location>
    <ligand>
        <name>Mn(2+)</name>
        <dbReference type="ChEBI" id="CHEBI:29035"/>
        <label>1</label>
    </ligand>
</feature>
<evidence type="ECO:0000256" key="6">
    <source>
        <dbReference type="ARBA" id="ARBA00022741"/>
    </source>
</evidence>
<feature type="binding site" evidence="15">
    <location>
        <position position="279"/>
    </location>
    <ligand>
        <name>Mn(2+)</name>
        <dbReference type="ChEBI" id="CHEBI:29035"/>
        <label>2</label>
    </ligand>
</feature>
<dbReference type="AlphaFoldDB" id="A0A149PHL2"/>
<feature type="binding site" evidence="14">
    <location>
        <begin position="311"/>
        <end position="314"/>
    </location>
    <ligand>
        <name>GMP</name>
        <dbReference type="ChEBI" id="CHEBI:58115"/>
    </ligand>
</feature>
<dbReference type="GO" id="GO:0003909">
    <property type="term" value="F:DNA ligase activity"/>
    <property type="evidence" value="ECO:0007669"/>
    <property type="project" value="TreeGrafter"/>
</dbReference>
<dbReference type="GO" id="GO:0042245">
    <property type="term" value="P:RNA repair"/>
    <property type="evidence" value="ECO:0007669"/>
    <property type="project" value="UniProtKB-KW"/>
</dbReference>
<feature type="binding site" evidence="14">
    <location>
        <begin position="169"/>
        <end position="173"/>
    </location>
    <ligand>
        <name>GMP</name>
        <dbReference type="ChEBI" id="CHEBI:58115"/>
    </ligand>
</feature>
<keyword evidence="6 14" id="KW-0547">Nucleotide-binding</keyword>
<evidence type="ECO:0000256" key="8">
    <source>
        <dbReference type="ARBA" id="ARBA00023134"/>
    </source>
</evidence>
<dbReference type="InterPro" id="IPR001233">
    <property type="entry name" value="RtcB"/>
</dbReference>
<comment type="catalytic activity">
    <reaction evidence="12">
        <text>a 3'-end 2',3'-cyclophospho-ribonucleotide-RNA + a 5'-end dephospho-ribonucleoside-RNA + GTP + H2O = a ribonucleotidyl-ribonucleotide-RNA + GMP + diphosphate + H(+)</text>
        <dbReference type="Rhea" id="RHEA:68080"/>
        <dbReference type="Rhea" id="RHEA-COMP:10464"/>
        <dbReference type="Rhea" id="RHEA-COMP:13936"/>
        <dbReference type="Rhea" id="RHEA-COMP:17355"/>
        <dbReference type="ChEBI" id="CHEBI:15377"/>
        <dbReference type="ChEBI" id="CHEBI:15378"/>
        <dbReference type="ChEBI" id="CHEBI:33019"/>
        <dbReference type="ChEBI" id="CHEBI:37565"/>
        <dbReference type="ChEBI" id="CHEBI:58115"/>
        <dbReference type="ChEBI" id="CHEBI:83064"/>
        <dbReference type="ChEBI" id="CHEBI:138284"/>
        <dbReference type="ChEBI" id="CHEBI:173118"/>
        <dbReference type="EC" id="6.5.1.8"/>
    </reaction>
</comment>
<feature type="binding site" evidence="14">
    <location>
        <position position="318"/>
    </location>
    <ligand>
        <name>GMP</name>
        <dbReference type="ChEBI" id="CHEBI:58115"/>
    </ligand>
</feature>
<feature type="binding site" evidence="15">
    <location>
        <position position="187"/>
    </location>
    <ligand>
        <name>Mn(2+)</name>
        <dbReference type="ChEBI" id="CHEBI:29035"/>
        <label>2</label>
    </ligand>
</feature>
<comment type="cofactor">
    <cofactor evidence="15">
        <name>Mn(2+)</name>
        <dbReference type="ChEBI" id="CHEBI:29035"/>
    </cofactor>
    <text evidence="15">Binds 2 manganese ions per subunit.</text>
</comment>
<evidence type="ECO:0000256" key="9">
    <source>
        <dbReference type="ARBA" id="ARBA00023211"/>
    </source>
</evidence>
<proteinExistence type="inferred from homology"/>
<feature type="binding site" evidence="15">
    <location>
        <position position="170"/>
    </location>
    <ligand>
        <name>Mn(2+)</name>
        <dbReference type="ChEBI" id="CHEBI:29035"/>
        <label>1</label>
    </ligand>
</feature>
<dbReference type="GO" id="GO:0170057">
    <property type="term" value="F:RNA ligase (GTP) activity"/>
    <property type="evidence" value="ECO:0007669"/>
    <property type="project" value="UniProtKB-EC"/>
</dbReference>
<dbReference type="GO" id="GO:0006281">
    <property type="term" value="P:DNA repair"/>
    <property type="evidence" value="ECO:0007669"/>
    <property type="project" value="TreeGrafter"/>
</dbReference>
<evidence type="ECO:0000256" key="2">
    <source>
        <dbReference type="ARBA" id="ARBA00011245"/>
    </source>
</evidence>
<dbReference type="STRING" id="1399968.CI15_24005"/>
<evidence type="ECO:0000256" key="10">
    <source>
        <dbReference type="ARBA" id="ARBA00030221"/>
    </source>
</evidence>
<dbReference type="GO" id="GO:0006396">
    <property type="term" value="P:RNA processing"/>
    <property type="evidence" value="ECO:0007669"/>
    <property type="project" value="InterPro"/>
</dbReference>
<gene>
    <name evidence="16" type="ORF">CI15_24005</name>
</gene>
<accession>A0A149PHL2</accession>
<dbReference type="PANTHER" id="PTHR43749">
    <property type="entry name" value="RNA-SPLICING LIGASE RTCB"/>
    <property type="match status" value="1"/>
</dbReference>
<comment type="similarity">
    <text evidence="1">Belongs to the RtcB family.</text>
</comment>
<evidence type="ECO:0000256" key="7">
    <source>
        <dbReference type="ARBA" id="ARBA00022800"/>
    </source>
</evidence>
<comment type="catalytic activity">
    <reaction evidence="11">
        <text>a 3'-end 3'-phospho-ribonucleotide-RNA + a 5'-end dephospho-ribonucleoside-RNA + GTP = a ribonucleotidyl-ribonucleotide-RNA + GMP + diphosphate</text>
        <dbReference type="Rhea" id="RHEA:68076"/>
        <dbReference type="Rhea" id="RHEA-COMP:10463"/>
        <dbReference type="Rhea" id="RHEA-COMP:13936"/>
        <dbReference type="Rhea" id="RHEA-COMP:17355"/>
        <dbReference type="ChEBI" id="CHEBI:33019"/>
        <dbReference type="ChEBI" id="CHEBI:37565"/>
        <dbReference type="ChEBI" id="CHEBI:58115"/>
        <dbReference type="ChEBI" id="CHEBI:83062"/>
        <dbReference type="ChEBI" id="CHEBI:138284"/>
        <dbReference type="ChEBI" id="CHEBI:173118"/>
        <dbReference type="EC" id="6.5.1.8"/>
    </reaction>
</comment>
<organism evidence="16 17">
    <name type="scientific">Paraburkholderia monticola</name>
    <dbReference type="NCBI Taxonomy" id="1399968"/>
    <lineage>
        <taxon>Bacteria</taxon>
        <taxon>Pseudomonadati</taxon>
        <taxon>Pseudomonadota</taxon>
        <taxon>Betaproteobacteria</taxon>
        <taxon>Burkholderiales</taxon>
        <taxon>Burkholderiaceae</taxon>
        <taxon>Paraburkholderia</taxon>
    </lineage>
</organism>
<dbReference type="EC" id="6.5.1.8" evidence="3"/>
<feature type="binding site" evidence="14">
    <location>
        <begin position="279"/>
        <end position="280"/>
    </location>
    <ligand>
        <name>GMP</name>
        <dbReference type="ChEBI" id="CHEBI:58115"/>
    </ligand>
</feature>
<dbReference type="Gene3D" id="3.90.1860.10">
    <property type="entry name" value="tRNA-splicing ligase RtcB"/>
    <property type="match status" value="1"/>
</dbReference>
<dbReference type="Pfam" id="PF01139">
    <property type="entry name" value="RtcB"/>
    <property type="match status" value="1"/>
</dbReference>
<sequence>MSLVDYQLMEVASGKAVKMWTQGVAIEEAACRQLRNTARMPFVFRHLAVMPDVHVGKGATIGSVIPTQGAIIPAAVGVDIGCGMMAVRTTLTAADLPDSLSGVRGAIERAVPHGSAQGRRDPGAWSRPPPAVDDAWKLLAPGFQRIVDKNPSLARTNNHAHVGTLGTGNHFIEVCLDEDDDVWFMLHSGSRGVGNAIGSLFIELAQADMREHLATLPDKDLAYFKEGSRHFDDYVEAVGWAQEYARRNREVMMSAVIGAVRMTIGKPFTIDEHAVNCHHNYVQKERHFGADVFVTRKGAVSARVDEFGIIPGSMGAKSFIVRGLGNEESFCSCSHGAGRAMSRKEAKRRFTVQDQIRATAHVECRKEAGVVDEIPMAYKDIDAVMGAQRSLVAVVHSLRQVVCVKG</sequence>
<dbReference type="FunFam" id="3.90.1860.10:FF:000002">
    <property type="entry name" value="RNA-splicing ligase RtcB"/>
    <property type="match status" value="1"/>
</dbReference>
<comment type="caution">
    <text evidence="16">The sequence shown here is derived from an EMBL/GenBank/DDBJ whole genome shotgun (WGS) entry which is preliminary data.</text>
</comment>
<evidence type="ECO:0000256" key="3">
    <source>
        <dbReference type="ARBA" id="ARBA00012726"/>
    </source>
</evidence>
<name>A0A149PHL2_9BURK</name>
<keyword evidence="7" id="KW-0692">RNA repair</keyword>
<evidence type="ECO:0000313" key="16">
    <source>
        <dbReference type="EMBL" id="KXU84518.1"/>
    </source>
</evidence>
<dbReference type="OrthoDB" id="9802323at2"/>
<dbReference type="InterPro" id="IPR036025">
    <property type="entry name" value="RtcB-like_sf"/>
</dbReference>
<feature type="binding site" evidence="14">
    <location>
        <begin position="335"/>
        <end position="338"/>
    </location>
    <ligand>
        <name>GMP</name>
        <dbReference type="ChEBI" id="CHEBI:58115"/>
    </ligand>
</feature>
<keyword evidence="17" id="KW-1185">Reference proteome</keyword>
<dbReference type="RefSeq" id="WP_062132132.1">
    <property type="nucleotide sequence ID" value="NZ_LRBG01000036.1"/>
</dbReference>
<evidence type="ECO:0000256" key="13">
    <source>
        <dbReference type="PIRSR" id="PIRSR601233-1"/>
    </source>
</evidence>
<keyword evidence="8 14" id="KW-0342">GTP-binding</keyword>
<evidence type="ECO:0000256" key="14">
    <source>
        <dbReference type="PIRSR" id="PIRSR601233-2"/>
    </source>
</evidence>
<dbReference type="Proteomes" id="UP000075613">
    <property type="component" value="Unassembled WGS sequence"/>
</dbReference>
<evidence type="ECO:0000256" key="5">
    <source>
        <dbReference type="ARBA" id="ARBA00022723"/>
    </source>
</evidence>
<dbReference type="EMBL" id="LRBG01000036">
    <property type="protein sequence ID" value="KXU84518.1"/>
    <property type="molecule type" value="Genomic_DNA"/>
</dbReference>
<dbReference type="SUPFAM" id="SSF103365">
    <property type="entry name" value="Hypothetical protein PH1602"/>
    <property type="match status" value="1"/>
</dbReference>
<feature type="binding site" evidence="14">
    <location>
        <position position="405"/>
    </location>
    <ligand>
        <name>GMP</name>
        <dbReference type="ChEBI" id="CHEBI:58115"/>
    </ligand>
</feature>
<dbReference type="InterPro" id="IPR052915">
    <property type="entry name" value="RtcB-like"/>
</dbReference>
<evidence type="ECO:0000313" key="17">
    <source>
        <dbReference type="Proteomes" id="UP000075613"/>
    </source>
</evidence>
<dbReference type="GO" id="GO:0030145">
    <property type="term" value="F:manganese ion binding"/>
    <property type="evidence" value="ECO:0007669"/>
    <property type="project" value="TreeGrafter"/>
</dbReference>
<feature type="active site" description="GMP-histidine intermediate" evidence="13">
    <location>
        <position position="335"/>
    </location>
</feature>
<comment type="subunit">
    <text evidence="2">Monomer.</text>
</comment>
<dbReference type="GO" id="GO:0005525">
    <property type="term" value="F:GTP binding"/>
    <property type="evidence" value="ECO:0007669"/>
    <property type="project" value="UniProtKB-KW"/>
</dbReference>
<keyword evidence="4 16" id="KW-0436">Ligase</keyword>